<dbReference type="PANTHER" id="PTHR13789">
    <property type="entry name" value="MONOOXYGENASE"/>
    <property type="match status" value="1"/>
</dbReference>
<dbReference type="GO" id="GO:0004497">
    <property type="term" value="F:monooxygenase activity"/>
    <property type="evidence" value="ECO:0007669"/>
    <property type="project" value="UniProtKB-KW"/>
</dbReference>
<dbReference type="PRINTS" id="PR00420">
    <property type="entry name" value="RNGMNOXGNASE"/>
</dbReference>
<organism evidence="4 5">
    <name type="scientific">Acetobacter garciniae</name>
    <dbReference type="NCBI Taxonomy" id="2817435"/>
    <lineage>
        <taxon>Bacteria</taxon>
        <taxon>Pseudomonadati</taxon>
        <taxon>Pseudomonadota</taxon>
        <taxon>Alphaproteobacteria</taxon>
        <taxon>Acetobacterales</taxon>
        <taxon>Acetobacteraceae</taxon>
        <taxon>Acetobacter</taxon>
    </lineage>
</organism>
<dbReference type="AlphaFoldDB" id="A0A939HNV6"/>
<evidence type="ECO:0000313" key="4">
    <source>
        <dbReference type="EMBL" id="MBO1325173.1"/>
    </source>
</evidence>
<keyword evidence="1" id="KW-0560">Oxidoreductase</keyword>
<proteinExistence type="predicted"/>
<dbReference type="EMBL" id="JAFVMH010000003">
    <property type="protein sequence ID" value="MBO1325173.1"/>
    <property type="molecule type" value="Genomic_DNA"/>
</dbReference>
<gene>
    <name evidence="4" type="ORF">J2D77_08425</name>
</gene>
<dbReference type="Pfam" id="PF01494">
    <property type="entry name" value="FAD_binding_3"/>
    <property type="match status" value="1"/>
</dbReference>
<name>A0A939HNV6_9PROT</name>
<reference evidence="4" key="1">
    <citation type="submission" date="2021-03" db="EMBL/GenBank/DDBJ databases">
        <title>The complete genome sequence of Acetobacter sp. TBRC 12339.</title>
        <authorList>
            <person name="Charoenyingcharoen P."/>
            <person name="Yukphan P."/>
        </authorList>
    </citation>
    <scope>NUCLEOTIDE SEQUENCE</scope>
    <source>
        <strain evidence="4">TBRC 12339</strain>
    </source>
</reference>
<evidence type="ECO:0000256" key="2">
    <source>
        <dbReference type="ARBA" id="ARBA00023033"/>
    </source>
</evidence>
<accession>A0A939HNV6</accession>
<feature type="domain" description="FAD-binding" evidence="3">
    <location>
        <begin position="7"/>
        <end position="345"/>
    </location>
</feature>
<sequence length="379" mass="42229">MSEGKRVGVVGAGMGGIAAAALMQRAGFDVVLYDQAPSFMRLGAGIQFGPNVMKILRRLDLEAPLEAVSCLPDYWTSRNWDDGAILANIPLNAERERYKAAYITIHRGDLQQTMLNAVDPARVQFGKQLTRFEDNGKTVRLDFADGTSDTVDILVAADGINSRIREQIFGLDAAVYTGWVAHRAIIPGAAAKAVGADVNAKWWSADRHIVCYYLDRNEDEFYLVTGEPDEWTSASGQLPSTREALRKSFEGYHPMVQAYIDATTEVTKWPLKTRNPLPHWHQGRVVLLGDACHPMKPHMAQGAAMAVEDAAVLTRCLAELGTQDLERSFRTYFACRKDRATKVQRISNANTWLRQPEDPFWCYGDDVYQMDLRAVEATV</sequence>
<evidence type="ECO:0000259" key="3">
    <source>
        <dbReference type="Pfam" id="PF01494"/>
    </source>
</evidence>
<keyword evidence="2 4" id="KW-0503">Monooxygenase</keyword>
<comment type="caution">
    <text evidence="4">The sequence shown here is derived from an EMBL/GenBank/DDBJ whole genome shotgun (WGS) entry which is preliminary data.</text>
</comment>
<dbReference type="RefSeq" id="WP_207845833.1">
    <property type="nucleotide sequence ID" value="NZ_JAFVMH010000003.1"/>
</dbReference>
<dbReference type="GO" id="GO:0071949">
    <property type="term" value="F:FAD binding"/>
    <property type="evidence" value="ECO:0007669"/>
    <property type="project" value="InterPro"/>
</dbReference>
<evidence type="ECO:0000256" key="1">
    <source>
        <dbReference type="ARBA" id="ARBA00023002"/>
    </source>
</evidence>
<dbReference type="Proteomes" id="UP000664073">
    <property type="component" value="Unassembled WGS sequence"/>
</dbReference>
<dbReference type="SUPFAM" id="SSF51905">
    <property type="entry name" value="FAD/NAD(P)-binding domain"/>
    <property type="match status" value="1"/>
</dbReference>
<dbReference type="InterPro" id="IPR036188">
    <property type="entry name" value="FAD/NAD-bd_sf"/>
</dbReference>
<evidence type="ECO:0000313" key="5">
    <source>
        <dbReference type="Proteomes" id="UP000664073"/>
    </source>
</evidence>
<dbReference type="SUPFAM" id="SSF54373">
    <property type="entry name" value="FAD-linked reductases, C-terminal domain"/>
    <property type="match status" value="1"/>
</dbReference>
<dbReference type="Gene3D" id="3.50.50.60">
    <property type="entry name" value="FAD/NAD(P)-binding domain"/>
    <property type="match status" value="1"/>
</dbReference>
<dbReference type="PANTHER" id="PTHR13789:SF309">
    <property type="entry name" value="PUTATIVE (AFU_ORTHOLOGUE AFUA_6G14510)-RELATED"/>
    <property type="match status" value="1"/>
</dbReference>
<protein>
    <submittedName>
        <fullName evidence="4">FAD-dependent monooxygenase</fullName>
    </submittedName>
</protein>
<dbReference type="InterPro" id="IPR002938">
    <property type="entry name" value="FAD-bd"/>
</dbReference>
<keyword evidence="5" id="KW-1185">Reference proteome</keyword>
<dbReference type="InterPro" id="IPR050493">
    <property type="entry name" value="FAD-dep_Monooxygenase_BioMet"/>
</dbReference>